<dbReference type="AlphaFoldDB" id="A0A9W7DWT7"/>
<accession>A0A9W7DWT7</accession>
<keyword evidence="1" id="KW-0812">Transmembrane</keyword>
<comment type="caution">
    <text evidence="2">The sequence shown here is derived from an EMBL/GenBank/DDBJ whole genome shotgun (WGS) entry which is preliminary data.</text>
</comment>
<sequence length="454" mass="46972">MLSFPSLTSPLDGNLGHLSPLSISVFAFGWFVNLISGYTIIDCLLPPPTSTPTSTSSASSFSELSSLHLPPLISPLTGFLSMSVNFSILTFALHTFPLLLHPLLPDLAFTPNLDMSLSTAVAAAIAYLCTLPTSALSRINASFVNVFFAAYCLLCLDTASTPPPDAIVASSAAATAATAAPADAVVAGLKNILPLAVGAGVYQNIIPTVVTGVSAELSPSTSSPTPASTSSVRSWSKALVTIAGLVPLAMYAAWCQVENYHTLPSFLDAQFILKHVPDVGVGGPKDVFKLAVVGSSSVGCVIGLAKEFQHFLEPASASSSVDDEVAAAVAVEVGVGVDDNGSKPMGGLKVRDVALGVRGCTDILCLLLIVAHWAAMTALGAFAISEGDYRVVLHPMDVDGNVCGIKYAEKRDMTNYPNFYYINSYSTGVCVKECPTVAAGIDKDTFIGVGGVSG</sequence>
<dbReference type="OrthoDB" id="420519at2759"/>
<evidence type="ECO:0000256" key="1">
    <source>
        <dbReference type="SAM" id="Phobius"/>
    </source>
</evidence>
<protein>
    <submittedName>
        <fullName evidence="2">Uncharacterized protein</fullName>
    </submittedName>
</protein>
<organism evidence="2 3">
    <name type="scientific">Triparma retinervis</name>
    <dbReference type="NCBI Taxonomy" id="2557542"/>
    <lineage>
        <taxon>Eukaryota</taxon>
        <taxon>Sar</taxon>
        <taxon>Stramenopiles</taxon>
        <taxon>Ochrophyta</taxon>
        <taxon>Bolidophyceae</taxon>
        <taxon>Parmales</taxon>
        <taxon>Triparmaceae</taxon>
        <taxon>Triparma</taxon>
    </lineage>
</organism>
<evidence type="ECO:0000313" key="3">
    <source>
        <dbReference type="Proteomes" id="UP001165082"/>
    </source>
</evidence>
<feature type="transmembrane region" description="Helical" evidence="1">
    <location>
        <begin position="72"/>
        <end position="96"/>
    </location>
</feature>
<dbReference type="EMBL" id="BRXZ01000938">
    <property type="protein sequence ID" value="GMH57962.1"/>
    <property type="molecule type" value="Genomic_DNA"/>
</dbReference>
<feature type="non-terminal residue" evidence="2">
    <location>
        <position position="1"/>
    </location>
</feature>
<keyword evidence="1" id="KW-1133">Transmembrane helix</keyword>
<dbReference type="Proteomes" id="UP001165082">
    <property type="component" value="Unassembled WGS sequence"/>
</dbReference>
<keyword evidence="3" id="KW-1185">Reference proteome</keyword>
<proteinExistence type="predicted"/>
<feature type="transmembrane region" description="Helical" evidence="1">
    <location>
        <begin position="20"/>
        <end position="41"/>
    </location>
</feature>
<keyword evidence="1" id="KW-0472">Membrane</keyword>
<gene>
    <name evidence="2" type="ORF">TrRE_jg2231</name>
</gene>
<reference evidence="2" key="1">
    <citation type="submission" date="2022-07" db="EMBL/GenBank/DDBJ databases">
        <title>Genome analysis of Parmales, a sister group of diatoms, reveals the evolutionary specialization of diatoms from phago-mixotrophs to photoautotrophs.</title>
        <authorList>
            <person name="Ban H."/>
            <person name="Sato S."/>
            <person name="Yoshikawa S."/>
            <person name="Kazumasa Y."/>
            <person name="Nakamura Y."/>
            <person name="Ichinomiya M."/>
            <person name="Saitoh K."/>
            <person name="Sato N."/>
            <person name="Blanc-Mathieu R."/>
            <person name="Endo H."/>
            <person name="Kuwata A."/>
            <person name="Ogata H."/>
        </authorList>
    </citation>
    <scope>NUCLEOTIDE SEQUENCE</scope>
</reference>
<feature type="transmembrane region" description="Helical" evidence="1">
    <location>
        <begin position="116"/>
        <end position="136"/>
    </location>
</feature>
<name>A0A9W7DWT7_9STRA</name>
<evidence type="ECO:0000313" key="2">
    <source>
        <dbReference type="EMBL" id="GMH57962.1"/>
    </source>
</evidence>